<evidence type="ECO:0000313" key="1">
    <source>
        <dbReference type="EMBL" id="ACZ63886.1"/>
    </source>
</evidence>
<sequence length="104" mass="12319">MNCARQGLVDIPLIMSCYKWELEAILEGLALKSVDEQEQKAHYAFTLRYVLNAKKPKIKKVFDKEKIERKIKSIFATTNEKEETYNRVEKAKEVMNYFKNKKWG</sequence>
<accession>D2IZA9</accession>
<evidence type="ECO:0000313" key="2">
    <source>
        <dbReference type="Proteomes" id="UP000000635"/>
    </source>
</evidence>
<dbReference type="Proteomes" id="UP000000635">
    <property type="component" value="Segment"/>
</dbReference>
<name>D2IZA9_9CAUD</name>
<proteinExistence type="predicted"/>
<dbReference type="EMBL" id="GQ478083">
    <property type="protein sequence ID" value="ACZ63886.1"/>
    <property type="molecule type" value="Genomic_DNA"/>
</dbReference>
<protein>
    <submittedName>
        <fullName evidence="1">Uncharacterized protein gp63</fullName>
    </submittedName>
</protein>
<gene>
    <name evidence="1" type="primary">gp63</name>
</gene>
<reference evidence="1 2" key="1">
    <citation type="journal article" date="2010" name="J. Bacteriol.">
        <title>Comparative genomics and transduction potential of Enterococcus faecalis temperate bacteriophages.</title>
        <authorList>
            <person name="Yasmin A."/>
            <person name="Kenny J.G."/>
            <person name="Shankar J."/>
            <person name="Darby A.C."/>
            <person name="Hall N."/>
            <person name="Edwards C."/>
            <person name="Horsburgh M.J."/>
        </authorList>
    </citation>
    <scope>NUCLEOTIDE SEQUENCE</scope>
    <source>
        <strain evidence="1">PhiFL1C</strain>
    </source>
</reference>
<organism evidence="1 2">
    <name type="scientific">Enterococcus phage phiFL1C</name>
    <dbReference type="NCBI Taxonomy" id="673834"/>
    <lineage>
        <taxon>Viruses</taxon>
        <taxon>Duplodnaviria</taxon>
        <taxon>Heunggongvirae</taxon>
        <taxon>Uroviricota</taxon>
        <taxon>Caudoviricetes</taxon>
        <taxon>Phifelvirus</taxon>
        <taxon>Phifelvirus FL1</taxon>
    </lineage>
</organism>